<feature type="domain" description="TATA-binding-like protein" evidence="2">
    <location>
        <begin position="125"/>
        <end position="202"/>
    </location>
</feature>
<proteinExistence type="predicted"/>
<reference evidence="3" key="1">
    <citation type="submission" date="2018-05" db="EMBL/GenBank/DDBJ databases">
        <authorList>
            <person name="Lanie J.A."/>
            <person name="Ng W.-L."/>
            <person name="Kazmierczak K.M."/>
            <person name="Andrzejewski T.M."/>
            <person name="Davidsen T.M."/>
            <person name="Wayne K.J."/>
            <person name="Tettelin H."/>
            <person name="Glass J.I."/>
            <person name="Rusch D."/>
            <person name="Podicherti R."/>
            <person name="Tsui H.-C.T."/>
            <person name="Winkler M.E."/>
        </authorList>
    </citation>
    <scope>NUCLEOTIDE SEQUENCE</scope>
</reference>
<dbReference type="InterPro" id="IPR054572">
    <property type="entry name" value="TBP-TOTE"/>
</dbReference>
<organism evidence="3">
    <name type="scientific">marine metagenome</name>
    <dbReference type="NCBI Taxonomy" id="408172"/>
    <lineage>
        <taxon>unclassified sequences</taxon>
        <taxon>metagenomes</taxon>
        <taxon>ecological metagenomes</taxon>
    </lineage>
</organism>
<dbReference type="EMBL" id="UINC01199255">
    <property type="protein sequence ID" value="SVE17594.1"/>
    <property type="molecule type" value="Genomic_DNA"/>
</dbReference>
<evidence type="ECO:0000313" key="3">
    <source>
        <dbReference type="EMBL" id="SVE17594.1"/>
    </source>
</evidence>
<sequence>MKPVPGPPNDTDGESPNPATDELFGIPPKAHFSTEILKRIKGLTGKSDINIQSVRREQFREIYFFQKGNETSRVDINYSGKNKITKITTPNQTELSLEIIELISPLEGLVISVTPKISIEIEFEEKFLNDFHKRLRPLVEQKEIRIVNVESFEYRQRYTFSRSGENAVFDIIFNGKKQFTKYAPVKNLCTSNSFSTDIQTILTKGLSQ</sequence>
<accession>A0A383BCK5</accession>
<feature type="region of interest" description="Disordered" evidence="1">
    <location>
        <begin position="1"/>
        <end position="26"/>
    </location>
</feature>
<name>A0A383BCK5_9ZZZZ</name>
<dbReference type="Pfam" id="PF22721">
    <property type="entry name" value="TBP-TOTE"/>
    <property type="match status" value="2"/>
</dbReference>
<gene>
    <name evidence="3" type="ORF">METZ01_LOCUS470448</name>
</gene>
<protein>
    <recommendedName>
        <fullName evidence="2">TATA-binding-like protein domain-containing protein</fullName>
    </recommendedName>
</protein>
<dbReference type="AlphaFoldDB" id="A0A383BCK5"/>
<evidence type="ECO:0000256" key="1">
    <source>
        <dbReference type="SAM" id="MobiDB-lite"/>
    </source>
</evidence>
<feature type="domain" description="TATA-binding-like protein" evidence="2">
    <location>
        <begin position="32"/>
        <end position="106"/>
    </location>
</feature>
<evidence type="ECO:0000259" key="2">
    <source>
        <dbReference type="Pfam" id="PF22721"/>
    </source>
</evidence>